<dbReference type="OrthoDB" id="420046at2759"/>
<dbReference type="PANTHER" id="PTHR37563:SF2">
    <property type="entry name" value="PHYTANOYL-COA DIOXYGENASE FAMILY PROTEIN (AFU_ORTHOLOGUE AFUA_2G03330)"/>
    <property type="match status" value="1"/>
</dbReference>
<dbReference type="AlphaFoldDB" id="A0A061D952"/>
<dbReference type="PANTHER" id="PTHR37563">
    <property type="entry name" value="PHYTANOYL-COA DIOXYGENASE FAMILY PROTEIN (AFU_ORTHOLOGUE AFUA_2G03330)"/>
    <property type="match status" value="1"/>
</dbReference>
<proteinExistence type="predicted"/>
<dbReference type="KEGG" id="bbig:BBBOND_0105590"/>
<dbReference type="GeneID" id="24562791"/>
<protein>
    <recommendedName>
        <fullName evidence="3">Phytanoyl-CoA dioxygenase family protein</fullName>
    </recommendedName>
</protein>
<organism evidence="1 2">
    <name type="scientific">Babesia bigemina</name>
    <dbReference type="NCBI Taxonomy" id="5866"/>
    <lineage>
        <taxon>Eukaryota</taxon>
        <taxon>Sar</taxon>
        <taxon>Alveolata</taxon>
        <taxon>Apicomplexa</taxon>
        <taxon>Aconoidasida</taxon>
        <taxon>Piroplasmida</taxon>
        <taxon>Babesiidae</taxon>
        <taxon>Babesia</taxon>
    </lineage>
</organism>
<keyword evidence="2" id="KW-1185">Reference proteome</keyword>
<dbReference type="Gene3D" id="2.60.120.620">
    <property type="entry name" value="q2cbj1_9rhob like domain"/>
    <property type="match status" value="1"/>
</dbReference>
<dbReference type="VEuPathDB" id="PiroplasmaDB:BBBOND_0105590"/>
<dbReference type="RefSeq" id="XP_012766436.1">
    <property type="nucleotide sequence ID" value="XM_012910982.1"/>
</dbReference>
<dbReference type="SUPFAM" id="SSF51197">
    <property type="entry name" value="Clavaminate synthase-like"/>
    <property type="match status" value="1"/>
</dbReference>
<sequence>MLCEQPTERHAFVSYLKRWDEYLRVSRYSVELSARKLNPVELQLQAICDILHHQRKRYHDRIMHQRLFPMQPPLVAALGVELASEMEGLISRHENYGVERKGWFHTAVWSRNRTMRQAENFQTFEREAFQTLSRHWERQGYVRPEETVSDSCDAAINNCSIRNRSETVPYLISWEEQDASIGDSSQINAREGNQQGLKRNHTLSLAALDRISSHLKTYGVFATAIFLRVGSGVAVLRNAVDKQDVWAIRRMLHLNGSMARESAYKIVEYDPNVLVLKHTRGRIHCLLQGTSFDRQLVALQQFWMPIIYYTLGRHFYVSNINLISSDPMSYVEPWHRKNRHFGICILLSLDDINEKTGRMQFLPGTHRSGSEINPYSTGKAAVDLNIGDVLIFDSRLLHRNTSEFNDSARCQSCLLYTYDYTSTPPPGQGVNICVTDVKITVMQGLLSLCWITCEASSSMCCPTHRHNFGDM</sequence>
<accession>A0A061D952</accession>
<evidence type="ECO:0000313" key="1">
    <source>
        <dbReference type="EMBL" id="CDR94250.1"/>
    </source>
</evidence>
<dbReference type="EMBL" id="LK391707">
    <property type="protein sequence ID" value="CDR94250.1"/>
    <property type="molecule type" value="Genomic_DNA"/>
</dbReference>
<dbReference type="Proteomes" id="UP000033188">
    <property type="component" value="Chromosome 1"/>
</dbReference>
<reference evidence="2" key="1">
    <citation type="journal article" date="2014" name="Nucleic Acids Res.">
        <title>The evolutionary dynamics of variant antigen genes in Babesia reveal a history of genomic innovation underlying host-parasite interaction.</title>
        <authorList>
            <person name="Jackson A.P."/>
            <person name="Otto T.D."/>
            <person name="Darby A."/>
            <person name="Ramaprasad A."/>
            <person name="Xia D."/>
            <person name="Echaide I.E."/>
            <person name="Farber M."/>
            <person name="Gahlot S."/>
            <person name="Gamble J."/>
            <person name="Gupta D."/>
            <person name="Gupta Y."/>
            <person name="Jackson L."/>
            <person name="Malandrin L."/>
            <person name="Malas T.B."/>
            <person name="Moussa E."/>
            <person name="Nair M."/>
            <person name="Reid A.J."/>
            <person name="Sanders M."/>
            <person name="Sharma J."/>
            <person name="Tracey A."/>
            <person name="Quail M.A."/>
            <person name="Weir W."/>
            <person name="Wastling J.M."/>
            <person name="Hall N."/>
            <person name="Willadsen P."/>
            <person name="Lingelbach K."/>
            <person name="Shiels B."/>
            <person name="Tait A."/>
            <person name="Berriman M."/>
            <person name="Allred D.R."/>
            <person name="Pain A."/>
        </authorList>
    </citation>
    <scope>NUCLEOTIDE SEQUENCE [LARGE SCALE GENOMIC DNA]</scope>
    <source>
        <strain evidence="2">Bond</strain>
    </source>
</reference>
<dbReference type="Pfam" id="PF05721">
    <property type="entry name" value="PhyH"/>
    <property type="match status" value="1"/>
</dbReference>
<dbReference type="InterPro" id="IPR008775">
    <property type="entry name" value="Phytyl_CoA_dOase-like"/>
</dbReference>
<dbReference type="OMA" id="SYVEPWH"/>
<dbReference type="InterPro" id="IPR051961">
    <property type="entry name" value="Fungal_Metabolite_Diox"/>
</dbReference>
<evidence type="ECO:0000313" key="2">
    <source>
        <dbReference type="Proteomes" id="UP000033188"/>
    </source>
</evidence>
<gene>
    <name evidence="1" type="ORF">BBBOND_0105590</name>
</gene>
<name>A0A061D952_BABBI</name>
<evidence type="ECO:0008006" key="3">
    <source>
        <dbReference type="Google" id="ProtNLM"/>
    </source>
</evidence>